<dbReference type="Proteomes" id="UP001321804">
    <property type="component" value="Chromosome"/>
</dbReference>
<organism evidence="2 3">
    <name type="scientific">Xylocopilactobacillus apis</name>
    <dbReference type="NCBI Taxonomy" id="2932183"/>
    <lineage>
        <taxon>Bacteria</taxon>
        <taxon>Bacillati</taxon>
        <taxon>Bacillota</taxon>
        <taxon>Bacilli</taxon>
        <taxon>Lactobacillales</taxon>
        <taxon>Lactobacillaceae</taxon>
        <taxon>Xylocopilactobacillus</taxon>
    </lineage>
</organism>
<proteinExistence type="predicted"/>
<gene>
    <name evidence="2" type="ORF">KIMC2_07050</name>
</gene>
<keyword evidence="1" id="KW-0812">Transmembrane</keyword>
<feature type="transmembrane region" description="Helical" evidence="1">
    <location>
        <begin position="7"/>
        <end position="40"/>
    </location>
</feature>
<dbReference type="EMBL" id="AP026801">
    <property type="protein sequence ID" value="BDR56143.1"/>
    <property type="molecule type" value="Genomic_DNA"/>
</dbReference>
<evidence type="ECO:0000256" key="1">
    <source>
        <dbReference type="SAM" id="Phobius"/>
    </source>
</evidence>
<keyword evidence="3" id="KW-1185">Reference proteome</keyword>
<keyword evidence="1" id="KW-1133">Transmembrane helix</keyword>
<evidence type="ECO:0008006" key="4">
    <source>
        <dbReference type="Google" id="ProtNLM"/>
    </source>
</evidence>
<keyword evidence="1" id="KW-0472">Membrane</keyword>
<dbReference type="AlphaFoldDB" id="A0AAU9CY21"/>
<sequence>MTYALIILLSCILIFIIGAKLRLYLSIPINVAVIVFLALLELNLDHNDMTFFWVYAIFMIVTNSIAIFLKLYFHDHPRNKHDKNNLI</sequence>
<feature type="transmembrane region" description="Helical" evidence="1">
    <location>
        <begin position="52"/>
        <end position="73"/>
    </location>
</feature>
<dbReference type="KEGG" id="xak:KIMC2_07050"/>
<evidence type="ECO:0000313" key="3">
    <source>
        <dbReference type="Proteomes" id="UP001321804"/>
    </source>
</evidence>
<evidence type="ECO:0000313" key="2">
    <source>
        <dbReference type="EMBL" id="BDR56143.1"/>
    </source>
</evidence>
<name>A0AAU9CY21_9LACO</name>
<reference evidence="2 3" key="1">
    <citation type="journal article" date="2023" name="Microbiol. Spectr.">
        <title>Symbiosis of Carpenter Bees with Uncharacterized Lactic Acid Bacteria Showing NAD Auxotrophy.</title>
        <authorList>
            <person name="Kawasaki S."/>
            <person name="Ozawa K."/>
            <person name="Mori T."/>
            <person name="Yamamoto A."/>
            <person name="Ito M."/>
            <person name="Ohkuma M."/>
            <person name="Sakamoto M."/>
            <person name="Matsutani M."/>
        </authorList>
    </citation>
    <scope>NUCLEOTIDE SEQUENCE [LARGE SCALE GENOMIC DNA]</scope>
    <source>
        <strain evidence="2 3">KimC2</strain>
    </source>
</reference>
<accession>A0AAU9CY21</accession>
<protein>
    <recommendedName>
        <fullName evidence="4">Integral membrane protein</fullName>
    </recommendedName>
</protein>